<keyword evidence="8" id="KW-0804">Transcription</keyword>
<feature type="compositionally biased region" description="Polar residues" evidence="10">
    <location>
        <begin position="132"/>
        <end position="156"/>
    </location>
</feature>
<dbReference type="PANTHER" id="PTHR31576:SF2">
    <property type="entry name" value="TATA BOX-BINDING PROTEIN-ASSOCIATED FACTOR RNA POLYMERASE I SUBUNIT B"/>
    <property type="match status" value="1"/>
</dbReference>
<dbReference type="GeneID" id="71998962"/>
<dbReference type="Pfam" id="PF20645">
    <property type="entry name" value="Rrn7_cyclin_C"/>
    <property type="match status" value="1"/>
</dbReference>
<dbReference type="RefSeq" id="XP_047785095.1">
    <property type="nucleotide sequence ID" value="XM_047918230.1"/>
</dbReference>
<evidence type="ECO:0000256" key="5">
    <source>
        <dbReference type="ARBA" id="ARBA00022833"/>
    </source>
</evidence>
<keyword evidence="5" id="KW-0862">Zinc</keyword>
<evidence type="ECO:0000256" key="9">
    <source>
        <dbReference type="ARBA" id="ARBA00023242"/>
    </source>
</evidence>
<keyword evidence="9" id="KW-0539">Nucleus</keyword>
<dbReference type="PANTHER" id="PTHR31576">
    <property type="entry name" value="TATA BOX-BINDING PROTEIN-ASSOCIATED FACTOR RNA POLYMERASE I SUBUNIT B"/>
    <property type="match status" value="1"/>
</dbReference>
<dbReference type="Pfam" id="PF20644">
    <property type="entry name" value="Rrn7_cyclin_N"/>
    <property type="match status" value="1"/>
</dbReference>
<reference evidence="13 14" key="1">
    <citation type="journal article" date="2021" name="Environ. Microbiol.">
        <title>Gene family expansions and transcriptome signatures uncover fungal adaptations to wood decay.</title>
        <authorList>
            <person name="Hage H."/>
            <person name="Miyauchi S."/>
            <person name="Viragh M."/>
            <person name="Drula E."/>
            <person name="Min B."/>
            <person name="Chaduli D."/>
            <person name="Navarro D."/>
            <person name="Favel A."/>
            <person name="Norest M."/>
            <person name="Lesage-Meessen L."/>
            <person name="Balint B."/>
            <person name="Merenyi Z."/>
            <person name="de Eugenio L."/>
            <person name="Morin E."/>
            <person name="Martinez A.T."/>
            <person name="Baldrian P."/>
            <person name="Stursova M."/>
            <person name="Martinez M.J."/>
            <person name="Novotny C."/>
            <person name="Magnuson J.K."/>
            <person name="Spatafora J.W."/>
            <person name="Maurice S."/>
            <person name="Pangilinan J."/>
            <person name="Andreopoulos W."/>
            <person name="LaButti K."/>
            <person name="Hundley H."/>
            <person name="Na H."/>
            <person name="Kuo A."/>
            <person name="Barry K."/>
            <person name="Lipzen A."/>
            <person name="Henrissat B."/>
            <person name="Riley R."/>
            <person name="Ahrendt S."/>
            <person name="Nagy L.G."/>
            <person name="Grigoriev I.V."/>
            <person name="Martin F."/>
            <person name="Rosso M.N."/>
        </authorList>
    </citation>
    <scope>NUCLEOTIDE SEQUENCE [LARGE SCALE GENOMIC DNA]</scope>
    <source>
        <strain evidence="13 14">CIRM-BRFM 1785</strain>
    </source>
</reference>
<evidence type="ECO:0000256" key="10">
    <source>
        <dbReference type="SAM" id="MobiDB-lite"/>
    </source>
</evidence>
<dbReference type="InterPro" id="IPR048538">
    <property type="entry name" value="Rrn7_cyclin_C"/>
</dbReference>
<evidence type="ECO:0000256" key="6">
    <source>
        <dbReference type="ARBA" id="ARBA00023015"/>
    </source>
</evidence>
<comment type="similarity">
    <text evidence="2">Belongs to the RRN7/TAF1B family.</text>
</comment>
<dbReference type="InterPro" id="IPR033599">
    <property type="entry name" value="TAF1B/Rrn7"/>
</dbReference>
<evidence type="ECO:0000259" key="12">
    <source>
        <dbReference type="Pfam" id="PF20645"/>
    </source>
</evidence>
<evidence type="ECO:0000256" key="8">
    <source>
        <dbReference type="ARBA" id="ARBA00023163"/>
    </source>
</evidence>
<evidence type="ECO:0000313" key="13">
    <source>
        <dbReference type="EMBL" id="KAH9844285.1"/>
    </source>
</evidence>
<keyword evidence="7" id="KW-0238">DNA-binding</keyword>
<evidence type="ECO:0000256" key="4">
    <source>
        <dbReference type="ARBA" id="ARBA00022771"/>
    </source>
</evidence>
<protein>
    <recommendedName>
        <fullName evidence="15">RRN7-type domain-containing protein</fullName>
    </recommendedName>
</protein>
<dbReference type="Proteomes" id="UP000814176">
    <property type="component" value="Unassembled WGS sequence"/>
</dbReference>
<evidence type="ECO:0008006" key="15">
    <source>
        <dbReference type="Google" id="ProtNLM"/>
    </source>
</evidence>
<comment type="subcellular location">
    <subcellularLocation>
        <location evidence="1">Nucleus</location>
        <location evidence="1">Nucleolus</location>
    </subcellularLocation>
</comment>
<keyword evidence="14" id="KW-1185">Reference proteome</keyword>
<keyword evidence="3" id="KW-0479">Metal-binding</keyword>
<gene>
    <name evidence="13" type="ORF">C8Q71DRAFT_38588</name>
</gene>
<feature type="region of interest" description="Disordered" evidence="10">
    <location>
        <begin position="128"/>
        <end position="224"/>
    </location>
</feature>
<evidence type="ECO:0000313" key="14">
    <source>
        <dbReference type="Proteomes" id="UP000814176"/>
    </source>
</evidence>
<keyword evidence="4" id="KW-0863">Zinc-finger</keyword>
<dbReference type="InterPro" id="IPR048540">
    <property type="entry name" value="Rrn7_cyclin_N"/>
</dbReference>
<organism evidence="13 14">
    <name type="scientific">Rhodofomes roseus</name>
    <dbReference type="NCBI Taxonomy" id="34475"/>
    <lineage>
        <taxon>Eukaryota</taxon>
        <taxon>Fungi</taxon>
        <taxon>Dikarya</taxon>
        <taxon>Basidiomycota</taxon>
        <taxon>Agaricomycotina</taxon>
        <taxon>Agaricomycetes</taxon>
        <taxon>Polyporales</taxon>
        <taxon>Rhodofomes</taxon>
    </lineage>
</organism>
<dbReference type="EMBL" id="JADCUA010000001">
    <property type="protein sequence ID" value="KAH9844285.1"/>
    <property type="molecule type" value="Genomic_DNA"/>
</dbReference>
<sequence>MAPRRRCPICGSKQWHKEPSSGLITCSEGHVLQNYRNETREVTELGPHALKKRALKSTRKKKERESKADPRLYHGERARYHYFQCLQLLLRMQVTALTGLWGLPAEFEIVCRDVWALHLSLLPVPPPAEPLSATQAQSDTPSSKPDQSTHDTSPSREGSGDEAGPEKTAEPANSESSSSSSDEEDDPEMVELMRQAEEASSSSSEDDEGGEGAQKKVPASRTKTKTKFGRKYDLPVNNLAVLVVACWTLRLPATYMDFVRLVEGYDLPYLDPVRLLPESLTTHLTKHTKSALSPEHAPSVILLHGLASRLAKLMYSTHQVQTPEMNAAPTLWRAVRALCGTPTLYVLTKKVARVLSVPLTLHRTLSAPLERVKKKDPTWHKFDNAVPEVSLIATVIVVLKMVYGLDGKPRSPKKRNDPACSLPCIDDFLGRIKACDDSAHEHHRFCATSQMYVQDMDNNALDDYLAFCEKALLPQEDRIVGFVERNAAITFFPLDKQDKEKQDNPQSLSAEPTSLEATLRVDEDDDCLLPGEKLPIYNTFDALGSLPEEYDMVIRRAAHWCGVHDDYVAGVVERFERRLLRWWTRRTDGEGTDSDNQDADGSV</sequence>
<feature type="domain" description="Rrn7/TAF1B N-terminal cyclin" evidence="11">
    <location>
        <begin position="86"/>
        <end position="278"/>
    </location>
</feature>
<comment type="caution">
    <text evidence="13">The sequence shown here is derived from an EMBL/GenBank/DDBJ whole genome shotgun (WGS) entry which is preliminary data.</text>
</comment>
<evidence type="ECO:0000259" key="11">
    <source>
        <dbReference type="Pfam" id="PF20644"/>
    </source>
</evidence>
<keyword evidence="6" id="KW-0805">Transcription regulation</keyword>
<proteinExistence type="inferred from homology"/>
<evidence type="ECO:0000256" key="3">
    <source>
        <dbReference type="ARBA" id="ARBA00022723"/>
    </source>
</evidence>
<feature type="domain" description="Rrn7/TAF1B C-terminal cyclin" evidence="12">
    <location>
        <begin position="303"/>
        <end position="471"/>
    </location>
</feature>
<accession>A0ABQ8KZP5</accession>
<evidence type="ECO:0000256" key="2">
    <source>
        <dbReference type="ARBA" id="ARBA00006899"/>
    </source>
</evidence>
<name>A0ABQ8KZP5_9APHY</name>
<evidence type="ECO:0000256" key="1">
    <source>
        <dbReference type="ARBA" id="ARBA00004604"/>
    </source>
</evidence>
<evidence type="ECO:0000256" key="7">
    <source>
        <dbReference type="ARBA" id="ARBA00023125"/>
    </source>
</evidence>